<reference evidence="7 8" key="1">
    <citation type="submission" date="2020-07" db="EMBL/GenBank/DDBJ databases">
        <title>Sequencing the genomes of 1000 actinobacteria strains.</title>
        <authorList>
            <person name="Klenk H.-P."/>
        </authorList>
    </citation>
    <scope>NUCLEOTIDE SEQUENCE [LARGE SCALE GENOMIC DNA]</scope>
    <source>
        <strain evidence="7 8">DSM 45772</strain>
    </source>
</reference>
<dbReference type="EMBL" id="JACCBN010000001">
    <property type="protein sequence ID" value="NYD38021.1"/>
    <property type="molecule type" value="Genomic_DNA"/>
</dbReference>
<keyword evidence="4 6" id="KW-1133">Transmembrane helix</keyword>
<accession>A0A7Y9DYW4</accession>
<comment type="caution">
    <text evidence="7">The sequence shown here is derived from an EMBL/GenBank/DDBJ whole genome shotgun (WGS) entry which is preliminary data.</text>
</comment>
<dbReference type="Gene3D" id="1.20.1740.10">
    <property type="entry name" value="Amino acid/polyamine transporter I"/>
    <property type="match status" value="1"/>
</dbReference>
<gene>
    <name evidence="7" type="ORF">BJ983_004123</name>
</gene>
<evidence type="ECO:0000313" key="7">
    <source>
        <dbReference type="EMBL" id="NYD38021.1"/>
    </source>
</evidence>
<feature type="transmembrane region" description="Helical" evidence="6">
    <location>
        <begin position="265"/>
        <end position="288"/>
    </location>
</feature>
<dbReference type="GO" id="GO:0016020">
    <property type="term" value="C:membrane"/>
    <property type="evidence" value="ECO:0007669"/>
    <property type="project" value="UniProtKB-SubCell"/>
</dbReference>
<dbReference type="InterPro" id="IPR002293">
    <property type="entry name" value="AA/rel_permease1"/>
</dbReference>
<sequence length="504" mass="53222">MSLDQRATTQGGHDSDALGALGYRQELHRGLSPFASFASGFSFVSILTTVFQLFIIGFGFGGPAYVWTWPVVFVGQFCVCLVFAELAARYPVAGAIYQWSRRIASDPVGWMAGWLMQLGYVVSVAAIAIALQAVLPEVWDGFQIVGGDPSPTSSTGALNAIVLGTICIAVCVAVQLLGVTRVAIVTRIGVTLEIVGIVLVVVALFAHAQRGPEVVFDTAGVQGDGSYLWPFLASMLMAAYVMYGFDSAAELSEETDDPRRVTPRAIVRCMVISGVGGLLLIVAALMAAPDLASPDLASQGIAYVVTAQLGDVFGRIVLGIVAASILSAALAISTSATRVMWSMARDGRLPFSNALAKVSPRTRTPVLPSIVVGVLSIAVLLINLGQSSVFASVTSISVVIVYLAYLFVTVPRLYHRLRRTGRHDPEPGTFSLGRWGIPVNVVAVVFGIFLLVNVGWPRAAVYDPDGSGGWFLQYSALIAVVVILALGLVAYRVVASPGEQKGGL</sequence>
<comment type="subcellular location">
    <subcellularLocation>
        <location evidence="1">Membrane</location>
        <topology evidence="1">Multi-pass membrane protein</topology>
    </subcellularLocation>
</comment>
<protein>
    <submittedName>
        <fullName evidence="7">Urea carboxylase system permease</fullName>
    </submittedName>
</protein>
<dbReference type="PANTHER" id="PTHR45649">
    <property type="entry name" value="AMINO-ACID PERMEASE BAT1"/>
    <property type="match status" value="1"/>
</dbReference>
<feature type="transmembrane region" description="Helical" evidence="6">
    <location>
        <begin position="312"/>
        <end position="333"/>
    </location>
</feature>
<feature type="transmembrane region" description="Helical" evidence="6">
    <location>
        <begin position="66"/>
        <end position="87"/>
    </location>
</feature>
<feature type="transmembrane region" description="Helical" evidence="6">
    <location>
        <begin position="366"/>
        <end position="384"/>
    </location>
</feature>
<evidence type="ECO:0000256" key="3">
    <source>
        <dbReference type="ARBA" id="ARBA00022692"/>
    </source>
</evidence>
<keyword evidence="5 6" id="KW-0472">Membrane</keyword>
<evidence type="ECO:0000313" key="8">
    <source>
        <dbReference type="Proteomes" id="UP000535890"/>
    </source>
</evidence>
<evidence type="ECO:0000256" key="2">
    <source>
        <dbReference type="ARBA" id="ARBA00022448"/>
    </source>
</evidence>
<dbReference type="AlphaFoldDB" id="A0A7Y9DYW4"/>
<proteinExistence type="predicted"/>
<dbReference type="Proteomes" id="UP000535890">
    <property type="component" value="Unassembled WGS sequence"/>
</dbReference>
<feature type="transmembrane region" description="Helical" evidence="6">
    <location>
        <begin position="471"/>
        <end position="494"/>
    </location>
</feature>
<feature type="transmembrane region" description="Helical" evidence="6">
    <location>
        <begin position="155"/>
        <end position="177"/>
    </location>
</feature>
<name>A0A7Y9DYW4_9PSEU</name>
<dbReference type="RefSeq" id="WP_179795522.1">
    <property type="nucleotide sequence ID" value="NZ_BAABHP010000020.1"/>
</dbReference>
<evidence type="ECO:0000256" key="4">
    <source>
        <dbReference type="ARBA" id="ARBA00022989"/>
    </source>
</evidence>
<feature type="transmembrane region" description="Helical" evidence="6">
    <location>
        <begin position="184"/>
        <end position="207"/>
    </location>
</feature>
<keyword evidence="8" id="KW-1185">Reference proteome</keyword>
<dbReference type="PIRSF" id="PIRSF006060">
    <property type="entry name" value="AA_transporter"/>
    <property type="match status" value="1"/>
</dbReference>
<evidence type="ECO:0000256" key="5">
    <source>
        <dbReference type="ARBA" id="ARBA00023136"/>
    </source>
</evidence>
<evidence type="ECO:0000256" key="6">
    <source>
        <dbReference type="SAM" id="Phobius"/>
    </source>
</evidence>
<dbReference type="Pfam" id="PF13520">
    <property type="entry name" value="AA_permease_2"/>
    <property type="match status" value="1"/>
</dbReference>
<keyword evidence="3 6" id="KW-0812">Transmembrane</keyword>
<feature type="transmembrane region" description="Helical" evidence="6">
    <location>
        <begin position="435"/>
        <end position="456"/>
    </location>
</feature>
<feature type="transmembrane region" description="Helical" evidence="6">
    <location>
        <begin position="390"/>
        <end position="414"/>
    </location>
</feature>
<evidence type="ECO:0000256" key="1">
    <source>
        <dbReference type="ARBA" id="ARBA00004141"/>
    </source>
</evidence>
<organism evidence="7 8">
    <name type="scientific">Actinomycetospora corticicola</name>
    <dbReference type="NCBI Taxonomy" id="663602"/>
    <lineage>
        <taxon>Bacteria</taxon>
        <taxon>Bacillati</taxon>
        <taxon>Actinomycetota</taxon>
        <taxon>Actinomycetes</taxon>
        <taxon>Pseudonocardiales</taxon>
        <taxon>Pseudonocardiaceae</taxon>
        <taxon>Actinomycetospora</taxon>
    </lineage>
</organism>
<dbReference type="PANTHER" id="PTHR45649:SF26">
    <property type="entry name" value="OS04G0435100 PROTEIN"/>
    <property type="match status" value="1"/>
</dbReference>
<keyword evidence="2" id="KW-0813">Transport</keyword>
<feature type="transmembrane region" description="Helical" evidence="6">
    <location>
        <begin position="108"/>
        <end position="135"/>
    </location>
</feature>
<feature type="transmembrane region" description="Helical" evidence="6">
    <location>
        <begin position="227"/>
        <end position="245"/>
    </location>
</feature>
<dbReference type="GO" id="GO:0022857">
    <property type="term" value="F:transmembrane transporter activity"/>
    <property type="evidence" value="ECO:0007669"/>
    <property type="project" value="InterPro"/>
</dbReference>
<feature type="transmembrane region" description="Helical" evidence="6">
    <location>
        <begin position="34"/>
        <end position="60"/>
    </location>
</feature>